<dbReference type="EMBL" id="SRLO01000423">
    <property type="protein sequence ID" value="TNN56665.1"/>
    <property type="molecule type" value="Genomic_DNA"/>
</dbReference>
<dbReference type="AlphaFoldDB" id="A0A4Z2GU50"/>
<evidence type="ECO:0000313" key="2">
    <source>
        <dbReference type="Proteomes" id="UP000314294"/>
    </source>
</evidence>
<evidence type="ECO:0000313" key="1">
    <source>
        <dbReference type="EMBL" id="TNN56665.1"/>
    </source>
</evidence>
<gene>
    <name evidence="1" type="ORF">EYF80_033092</name>
</gene>
<keyword evidence="2" id="KW-1185">Reference proteome</keyword>
<dbReference type="Proteomes" id="UP000314294">
    <property type="component" value="Unassembled WGS sequence"/>
</dbReference>
<sequence>MLRKGARGHGEERERPHTPLLSFYSPVFSGSSGAVPAMPLLSRPKAGSTFPVLRAASCTFFTGASAQYPPRAARAAADATLGSTTEARKATVLMTGFPDWLKGMGW</sequence>
<proteinExistence type="predicted"/>
<accession>A0A4Z2GU50</accession>
<organism evidence="1 2">
    <name type="scientific">Liparis tanakae</name>
    <name type="common">Tanaka's snailfish</name>
    <dbReference type="NCBI Taxonomy" id="230148"/>
    <lineage>
        <taxon>Eukaryota</taxon>
        <taxon>Metazoa</taxon>
        <taxon>Chordata</taxon>
        <taxon>Craniata</taxon>
        <taxon>Vertebrata</taxon>
        <taxon>Euteleostomi</taxon>
        <taxon>Actinopterygii</taxon>
        <taxon>Neopterygii</taxon>
        <taxon>Teleostei</taxon>
        <taxon>Neoteleostei</taxon>
        <taxon>Acanthomorphata</taxon>
        <taxon>Eupercaria</taxon>
        <taxon>Perciformes</taxon>
        <taxon>Cottioidei</taxon>
        <taxon>Cottales</taxon>
        <taxon>Liparidae</taxon>
        <taxon>Liparis</taxon>
    </lineage>
</organism>
<name>A0A4Z2GU50_9TELE</name>
<comment type="caution">
    <text evidence="1">The sequence shown here is derived from an EMBL/GenBank/DDBJ whole genome shotgun (WGS) entry which is preliminary data.</text>
</comment>
<protein>
    <submittedName>
        <fullName evidence="1">Uncharacterized protein</fullName>
    </submittedName>
</protein>
<reference evidence="1 2" key="1">
    <citation type="submission" date="2019-03" db="EMBL/GenBank/DDBJ databases">
        <title>First draft genome of Liparis tanakae, snailfish: a comprehensive survey of snailfish specific genes.</title>
        <authorList>
            <person name="Kim W."/>
            <person name="Song I."/>
            <person name="Jeong J.-H."/>
            <person name="Kim D."/>
            <person name="Kim S."/>
            <person name="Ryu S."/>
            <person name="Song J.Y."/>
            <person name="Lee S.K."/>
        </authorList>
    </citation>
    <scope>NUCLEOTIDE SEQUENCE [LARGE SCALE GENOMIC DNA]</scope>
    <source>
        <tissue evidence="1">Muscle</tissue>
    </source>
</reference>